<dbReference type="EMBL" id="JAAQOM010000013">
    <property type="protein sequence ID" value="NIA56202.1"/>
    <property type="molecule type" value="Genomic_DNA"/>
</dbReference>
<keyword evidence="1" id="KW-0732">Signal</keyword>
<proteinExistence type="predicted"/>
<name>A0ABX0PGD8_9BURK</name>
<dbReference type="RefSeq" id="WP_166861791.1">
    <property type="nucleotide sequence ID" value="NZ_JAAQOM010000013.1"/>
</dbReference>
<evidence type="ECO:0000313" key="3">
    <source>
        <dbReference type="Proteomes" id="UP000716322"/>
    </source>
</evidence>
<feature type="signal peptide" evidence="1">
    <location>
        <begin position="1"/>
        <end position="20"/>
    </location>
</feature>
<organism evidence="2 3">
    <name type="scientific">Telluria antibiotica</name>
    <dbReference type="NCBI Taxonomy" id="2717319"/>
    <lineage>
        <taxon>Bacteria</taxon>
        <taxon>Pseudomonadati</taxon>
        <taxon>Pseudomonadota</taxon>
        <taxon>Betaproteobacteria</taxon>
        <taxon>Burkholderiales</taxon>
        <taxon>Oxalobacteraceae</taxon>
        <taxon>Telluria group</taxon>
        <taxon>Telluria</taxon>
    </lineage>
</organism>
<sequence length="180" mass="19427">MVLLTRWMTPALLLTASMLAASCSTVEVAPAPAFDAGARWGLLPFINNTETPQAGLREESIVVSLLRTSSPVDLEHYPHELNDETLFEPADRKGRQAALDWASSKGVRYAVTGSVDEWRYKVGVDGEPAVGITVEVVDIRDGKVIWTAVGSGTGWSREALTGVAQKLTRKLIVPIANAKL</sequence>
<feature type="chain" id="PRO_5045106524" evidence="1">
    <location>
        <begin position="21"/>
        <end position="180"/>
    </location>
</feature>
<keyword evidence="3" id="KW-1185">Reference proteome</keyword>
<evidence type="ECO:0000256" key="1">
    <source>
        <dbReference type="SAM" id="SignalP"/>
    </source>
</evidence>
<dbReference type="Gene3D" id="3.40.50.10610">
    <property type="entry name" value="ABC-type transport auxiliary lipoprotein component"/>
    <property type="match status" value="1"/>
</dbReference>
<gene>
    <name evidence="2" type="ORF">HAV22_21455</name>
</gene>
<comment type="caution">
    <text evidence="2">The sequence shown here is derived from an EMBL/GenBank/DDBJ whole genome shotgun (WGS) entry which is preliminary data.</text>
</comment>
<evidence type="ECO:0000313" key="2">
    <source>
        <dbReference type="EMBL" id="NIA56202.1"/>
    </source>
</evidence>
<reference evidence="2 3" key="1">
    <citation type="submission" date="2020-03" db="EMBL/GenBank/DDBJ databases">
        <title>Genome sequence of strain Massilia sp. TW-1.</title>
        <authorList>
            <person name="Chaudhary D.K."/>
        </authorList>
    </citation>
    <scope>NUCLEOTIDE SEQUENCE [LARGE SCALE GENOMIC DNA]</scope>
    <source>
        <strain evidence="2 3">TW-1</strain>
    </source>
</reference>
<accession>A0ABX0PGD8</accession>
<dbReference type="Proteomes" id="UP000716322">
    <property type="component" value="Unassembled WGS sequence"/>
</dbReference>
<dbReference type="PROSITE" id="PS51257">
    <property type="entry name" value="PROKAR_LIPOPROTEIN"/>
    <property type="match status" value="1"/>
</dbReference>
<protein>
    <submittedName>
        <fullName evidence="2">Penicillin-binding protein activator LpoB</fullName>
    </submittedName>
</protein>